<proteinExistence type="predicted"/>
<sequence length="214" mass="23108">MSEVAAGRRRRRRTDADRSAAAILAAAKEVLGTQTTASVEDIATAAGVSRQTVYAHFKTREALLGAVIDAVSEEAAHEMDAARLGEGPAADALLRLLDVGWWIFRRYPLLPGGTAEENDPEADRDRHMAVSDHLDRLLTRGKAAGEFDQELANPWLVSAIVALGHAAGQAVHANQLTLEDGVDALAESVLRLCGIERRGIEQRGTERRGADRRD</sequence>
<dbReference type="PANTHER" id="PTHR30055">
    <property type="entry name" value="HTH-TYPE TRANSCRIPTIONAL REGULATOR RUTR"/>
    <property type="match status" value="1"/>
</dbReference>
<reference evidence="7" key="1">
    <citation type="journal article" date="2019" name="Int. J. Syst. Evol. Microbiol.">
        <title>The Global Catalogue of Microorganisms (GCM) 10K type strain sequencing project: providing services to taxonomists for standard genome sequencing and annotation.</title>
        <authorList>
            <consortium name="The Broad Institute Genomics Platform"/>
            <consortium name="The Broad Institute Genome Sequencing Center for Infectious Disease"/>
            <person name="Wu L."/>
            <person name="Ma J."/>
        </authorList>
    </citation>
    <scope>NUCLEOTIDE SEQUENCE [LARGE SCALE GENOMIC DNA]</scope>
    <source>
        <strain evidence="7">CGMCC 4.7676</strain>
    </source>
</reference>
<evidence type="ECO:0000256" key="3">
    <source>
        <dbReference type="ARBA" id="ARBA00023163"/>
    </source>
</evidence>
<gene>
    <name evidence="6" type="ORF">ACFOSH_29865</name>
</gene>
<protein>
    <submittedName>
        <fullName evidence="6">TetR/AcrR family transcriptional regulator</fullName>
    </submittedName>
</protein>
<accession>A0ABV7P5H6</accession>
<evidence type="ECO:0000313" key="7">
    <source>
        <dbReference type="Proteomes" id="UP001595645"/>
    </source>
</evidence>
<dbReference type="Proteomes" id="UP001595645">
    <property type="component" value="Unassembled WGS sequence"/>
</dbReference>
<dbReference type="PROSITE" id="PS50977">
    <property type="entry name" value="HTH_TETR_2"/>
    <property type="match status" value="1"/>
</dbReference>
<keyword evidence="1" id="KW-0805">Transcription regulation</keyword>
<dbReference type="InterPro" id="IPR001647">
    <property type="entry name" value="HTH_TetR"/>
</dbReference>
<feature type="domain" description="HTH tetR-type" evidence="5">
    <location>
        <begin position="17"/>
        <end position="75"/>
    </location>
</feature>
<keyword evidence="7" id="KW-1185">Reference proteome</keyword>
<evidence type="ECO:0000256" key="2">
    <source>
        <dbReference type="ARBA" id="ARBA00023125"/>
    </source>
</evidence>
<dbReference type="InterPro" id="IPR050109">
    <property type="entry name" value="HTH-type_TetR-like_transc_reg"/>
</dbReference>
<comment type="caution">
    <text evidence="6">The sequence shown here is derived from an EMBL/GenBank/DDBJ whole genome shotgun (WGS) entry which is preliminary data.</text>
</comment>
<organism evidence="6 7">
    <name type="scientific">Amycolatopsis speibonae</name>
    <dbReference type="NCBI Taxonomy" id="1450224"/>
    <lineage>
        <taxon>Bacteria</taxon>
        <taxon>Bacillati</taxon>
        <taxon>Actinomycetota</taxon>
        <taxon>Actinomycetes</taxon>
        <taxon>Pseudonocardiales</taxon>
        <taxon>Pseudonocardiaceae</taxon>
        <taxon>Amycolatopsis</taxon>
    </lineage>
</organism>
<dbReference type="SUPFAM" id="SSF46689">
    <property type="entry name" value="Homeodomain-like"/>
    <property type="match status" value="1"/>
</dbReference>
<evidence type="ECO:0000259" key="5">
    <source>
        <dbReference type="PROSITE" id="PS50977"/>
    </source>
</evidence>
<feature type="DNA-binding region" description="H-T-H motif" evidence="4">
    <location>
        <begin position="38"/>
        <end position="57"/>
    </location>
</feature>
<dbReference type="RefSeq" id="WP_378242482.1">
    <property type="nucleotide sequence ID" value="NZ_JBHRWK010000054.1"/>
</dbReference>
<evidence type="ECO:0000256" key="4">
    <source>
        <dbReference type="PROSITE-ProRule" id="PRU00335"/>
    </source>
</evidence>
<evidence type="ECO:0000313" key="6">
    <source>
        <dbReference type="EMBL" id="MFC3453666.1"/>
    </source>
</evidence>
<dbReference type="PANTHER" id="PTHR30055:SF234">
    <property type="entry name" value="HTH-TYPE TRANSCRIPTIONAL REGULATOR BETI"/>
    <property type="match status" value="1"/>
</dbReference>
<name>A0ABV7P5H6_9PSEU</name>
<dbReference type="Pfam" id="PF00440">
    <property type="entry name" value="TetR_N"/>
    <property type="match status" value="1"/>
</dbReference>
<dbReference type="InterPro" id="IPR009057">
    <property type="entry name" value="Homeodomain-like_sf"/>
</dbReference>
<dbReference type="EMBL" id="JBHRWK010000054">
    <property type="protein sequence ID" value="MFC3453666.1"/>
    <property type="molecule type" value="Genomic_DNA"/>
</dbReference>
<keyword evidence="3" id="KW-0804">Transcription</keyword>
<keyword evidence="2 4" id="KW-0238">DNA-binding</keyword>
<dbReference type="Gene3D" id="1.10.357.10">
    <property type="entry name" value="Tetracycline Repressor, domain 2"/>
    <property type="match status" value="1"/>
</dbReference>
<evidence type="ECO:0000256" key="1">
    <source>
        <dbReference type="ARBA" id="ARBA00023015"/>
    </source>
</evidence>